<dbReference type="PANTHER" id="PTHR38471">
    <property type="entry name" value="FOUR HELIX BUNDLE PROTEIN"/>
    <property type="match status" value="1"/>
</dbReference>
<evidence type="ECO:0000313" key="2">
    <source>
        <dbReference type="Proteomes" id="UP000541352"/>
    </source>
</evidence>
<accession>A0A7W5ZHU3</accession>
<dbReference type="CDD" id="cd16377">
    <property type="entry name" value="23S_rRNA_IVP_like"/>
    <property type="match status" value="1"/>
</dbReference>
<gene>
    <name evidence="1" type="ORF">FHS57_001123</name>
</gene>
<dbReference type="NCBIfam" id="TIGR02436">
    <property type="entry name" value="four helix bundle protein"/>
    <property type="match status" value="1"/>
</dbReference>
<protein>
    <submittedName>
        <fullName evidence="1">Four helix bundle protein</fullName>
    </submittedName>
</protein>
<dbReference type="Proteomes" id="UP000541352">
    <property type="component" value="Unassembled WGS sequence"/>
</dbReference>
<dbReference type="AlphaFoldDB" id="A0A7W5ZHU3"/>
<proteinExistence type="predicted"/>
<dbReference type="RefSeq" id="WP_183971889.1">
    <property type="nucleotide sequence ID" value="NZ_JACIBY010000002.1"/>
</dbReference>
<dbReference type="SUPFAM" id="SSF158446">
    <property type="entry name" value="IVS-encoded protein-like"/>
    <property type="match status" value="1"/>
</dbReference>
<organism evidence="1 2">
    <name type="scientific">Runella defluvii</name>
    <dbReference type="NCBI Taxonomy" id="370973"/>
    <lineage>
        <taxon>Bacteria</taxon>
        <taxon>Pseudomonadati</taxon>
        <taxon>Bacteroidota</taxon>
        <taxon>Cytophagia</taxon>
        <taxon>Cytophagales</taxon>
        <taxon>Spirosomataceae</taxon>
        <taxon>Runella</taxon>
    </lineage>
</organism>
<dbReference type="InterPro" id="IPR036583">
    <property type="entry name" value="23S_rRNA_IVS_sf"/>
</dbReference>
<reference evidence="1 2" key="1">
    <citation type="submission" date="2020-08" db="EMBL/GenBank/DDBJ databases">
        <title>Genomic Encyclopedia of Type Strains, Phase IV (KMG-IV): sequencing the most valuable type-strain genomes for metagenomic binning, comparative biology and taxonomic classification.</title>
        <authorList>
            <person name="Goeker M."/>
        </authorList>
    </citation>
    <scope>NUCLEOTIDE SEQUENCE [LARGE SCALE GENOMIC DNA]</scope>
    <source>
        <strain evidence="1 2">DSM 17976</strain>
    </source>
</reference>
<dbReference type="Gene3D" id="1.20.1440.60">
    <property type="entry name" value="23S rRNA-intervening sequence"/>
    <property type="match status" value="1"/>
</dbReference>
<dbReference type="EMBL" id="JACIBY010000002">
    <property type="protein sequence ID" value="MBB3837129.1"/>
    <property type="molecule type" value="Genomic_DNA"/>
</dbReference>
<sequence>MAFKFEQLVVWQKAIELSGTVHELTLTFPKEEAFILTAQIKRAADSISPNIAEGSTGQSNAEFGRFLGYAIRSSIEVVSCLYIGKRRNIINDTDFKKLYSDVEQIIKMTQALRNSLG</sequence>
<name>A0A7W5ZHU3_9BACT</name>
<dbReference type="PANTHER" id="PTHR38471:SF2">
    <property type="entry name" value="FOUR HELIX BUNDLE PROTEIN"/>
    <property type="match status" value="1"/>
</dbReference>
<dbReference type="InterPro" id="IPR012657">
    <property type="entry name" value="23S_rRNA-intervening_sequence"/>
</dbReference>
<keyword evidence="2" id="KW-1185">Reference proteome</keyword>
<dbReference type="Pfam" id="PF05635">
    <property type="entry name" value="23S_rRNA_IVP"/>
    <property type="match status" value="1"/>
</dbReference>
<evidence type="ECO:0000313" key="1">
    <source>
        <dbReference type="EMBL" id="MBB3837129.1"/>
    </source>
</evidence>
<comment type="caution">
    <text evidence="1">The sequence shown here is derived from an EMBL/GenBank/DDBJ whole genome shotgun (WGS) entry which is preliminary data.</text>
</comment>